<keyword evidence="1" id="KW-0808">Transferase</keyword>
<feature type="region of interest" description="Disordered" evidence="3">
    <location>
        <begin position="769"/>
        <end position="821"/>
    </location>
</feature>
<sequence length="1865" mass="207194">MKIDRSKLKKTSSDVSADCQDLIERLKTCPDLLSELKQIKTWNYGKSELYQWVDVLDKFDSILEQAAHTPPDHSWHLTCDRLENKHLQELVHSVLTFTALLVEHSFSRHLYNSVEHLTSLLASSNLNTVLAVLNLVYVFSKRSNFLIKLSPSKRQELFQALTYLAESWGGKDNGFGLAACCHVGEKETIPESATTLHFEFYHENQPPVEAKLTKQNSAQALTIVHMEDVDTLHKDCATIMERLVIKYSIPKEKQMLLFTHVRLAHCFSSSQQRLLCVQARLQALSVLVYSSAIFDIPSTLLYTGLVEELVEVLQVDNPLLVEIKAASLRTLTSVIHLDRNPELVNIIEATGASSYHGFLPVLVRQCIQAMIDPNQEAVPHVLATALFSFLYHLASYGTGGEALVYCNMMESLLKVIKWHGEDENHTTFVTRAVRVVDLITNLDMAAFQTNGGLSIFLNRLEHEVNICRTEVPYVIRPTIRTSTMEASLSNPASPSQQFDTGGSSSRSETPTPEQGDLTGQPRSQSREGSSEMETDSPSAGPSTTRAADDSYFLETQEEGKPGRQCFPQRAALLKSMLNFLKKAIPDPAFADSIRHVMDGSLPRSLKHLISNAEYYGPSLFLLACEFVTVYVFQEPSLLSSLQDTGLTDVMLHALLIKDVPATKEVLGSLPNIFSALCLNARGLEAFVKCKPFDKLFKVLLSPAYLPAMRRRRSNEIMGDTALSLGSAMDELMRHQPSLKSDAMKAIIKLLEEICSLGRDKRYTCAKTIPKGKSSATTTPQTAGDDTSSDDDDDEEAVTEEIRNPSEVAARKREAELPQFSDSEEKKPIPLLDYIFNVMKFVEAILCTNATDDHCWEFVGQKGHEPLMEILRLPNLPIDFPSSQACQSVASVCKAILSLAREPQVLKQGLQMLKEVLEKLEPLNHPLQPPEGSILLKELLDSPNPPEAPLSAGATPLLHSVVSAHSYVTMLYHVCKVGQGDVRTISINQWGTDLGQEVLAGLCQLYTSLVWESIVLLSLFTPGSIPENCDLGKQDMKKLLELTAEMQDGRKSREHGTGAAPVPTFGPGESPTTVVSSALSSMEMEDNQPTEDIAAAAVVKESKPTMNLHTLQQLKQEVPALYAPSRLGKALSELFGLLVKLCVGSSMRHRIRPNPQANQTVPPESARKTARSLMELLMKSLQWKPPTLDSLPKFRLTFYICAVSFASPMLFDDKKQPYHLMLQKFFSSGAHKVLFEAFDWALSPDNPFDKEGSTDLTEGTCEFIDAWLVLIKKMVNPEGILESPHAMPVKSAQAGFVPFQAVQFLINTHKAAFQSLMKLWNSGYLKNLGSRTSESVLAILCHILRGESVIAERLKQIRAEDAASGSVEGAAGTSNALSNRSRLGGASSFLPSEILGGWGGSRQQRQEPSEEHIQQLIDMGFPRVHAIDALNHTASLPQAAEWAISHQPRLTQDFGTGMSEEEEVMQAIAMSLGGRKEEEEEEEKKKKEEEQKRLEALEKIPEEEPLTKESLDDFVNRMLPGCLTLMDDVPDIVARVCDLLVIANERNGVRWRDDMLQVLIDQIAENARLLKQLVLVDSVGAQQENKYQLNSVPQSPRLAARIHLLCLLFDEMKMPCAKMIESSGVLDVFVSLVNVSQQYLSSSTEATTPKWLAPLLLLLDLYEKAVVSFRRKLSWVNTASHYWKWFDDSSGRWSPYSRGNNKTIDDAFWAGKSSVRFTAVRRKYIVNFNRMVQVNEETMNRRPIMQALKTEETGKKDEETTKGNKKQKTESGALEAGTSGQDTAGADDKDQVAKQPEIVAIKGLQDEQITSLLRSCIGLIGVPVEPDALHAVLRLCLRFTRNHQHALMFLNRGSSSSSVSDSTLIV</sequence>
<feature type="compositionally biased region" description="Basic and acidic residues" evidence="3">
    <location>
        <begin position="799"/>
        <end position="815"/>
    </location>
</feature>
<dbReference type="SMART" id="SM00678">
    <property type="entry name" value="WWE"/>
    <property type="match status" value="1"/>
</dbReference>
<feature type="domain" description="UBA" evidence="4">
    <location>
        <begin position="1406"/>
        <end position="1445"/>
    </location>
</feature>
<evidence type="ECO:0000313" key="7">
    <source>
        <dbReference type="Proteomes" id="UP000230750"/>
    </source>
</evidence>
<evidence type="ECO:0000259" key="5">
    <source>
        <dbReference type="PROSITE" id="PS50918"/>
    </source>
</evidence>
<evidence type="ECO:0000259" key="4">
    <source>
        <dbReference type="PROSITE" id="PS50030"/>
    </source>
</evidence>
<dbReference type="InterPro" id="IPR015940">
    <property type="entry name" value="UBA"/>
</dbReference>
<proteinExistence type="predicted"/>
<feature type="domain" description="WWE" evidence="5">
    <location>
        <begin position="1667"/>
        <end position="1745"/>
    </location>
</feature>
<dbReference type="InterPro" id="IPR009060">
    <property type="entry name" value="UBA-like_sf"/>
</dbReference>
<feature type="region of interest" description="Disordered" evidence="3">
    <location>
        <begin position="1047"/>
        <end position="1073"/>
    </location>
</feature>
<dbReference type="InterPro" id="IPR016024">
    <property type="entry name" value="ARM-type_fold"/>
</dbReference>
<dbReference type="GO" id="GO:0005737">
    <property type="term" value="C:cytoplasm"/>
    <property type="evidence" value="ECO:0007669"/>
    <property type="project" value="TreeGrafter"/>
</dbReference>
<dbReference type="InterPro" id="IPR018123">
    <property type="entry name" value="WWE-dom_subgr"/>
</dbReference>
<dbReference type="Gene3D" id="3.30.720.50">
    <property type="match status" value="1"/>
</dbReference>
<dbReference type="InterPro" id="IPR050409">
    <property type="entry name" value="E3_ubiq-protein_ligase"/>
</dbReference>
<evidence type="ECO:0000256" key="2">
    <source>
        <dbReference type="SAM" id="Coils"/>
    </source>
</evidence>
<dbReference type="PROSITE" id="PS50918">
    <property type="entry name" value="WWE"/>
    <property type="match status" value="1"/>
</dbReference>
<dbReference type="STRING" id="307972.A0A2G8LRI2"/>
<dbReference type="GO" id="GO:0000209">
    <property type="term" value="P:protein polyubiquitination"/>
    <property type="evidence" value="ECO:0007669"/>
    <property type="project" value="TreeGrafter"/>
</dbReference>
<keyword evidence="2" id="KW-0175">Coiled coil</keyword>
<dbReference type="CDD" id="cd14288">
    <property type="entry name" value="UBA_HUWE1"/>
    <property type="match status" value="1"/>
</dbReference>
<dbReference type="SUPFAM" id="SSF117839">
    <property type="entry name" value="WWE domain"/>
    <property type="match status" value="1"/>
</dbReference>
<dbReference type="Gene3D" id="1.10.8.10">
    <property type="entry name" value="DNA helicase RuvA subunit, C-terminal domain"/>
    <property type="match status" value="1"/>
</dbReference>
<accession>A0A2G8LRI2</accession>
<dbReference type="EMBL" id="MRZV01000005">
    <property type="protein sequence ID" value="PIK62780.1"/>
    <property type="molecule type" value="Genomic_DNA"/>
</dbReference>
<dbReference type="InterPro" id="IPR037197">
    <property type="entry name" value="WWE_dom_sf"/>
</dbReference>
<evidence type="ECO:0000256" key="3">
    <source>
        <dbReference type="SAM" id="MobiDB-lite"/>
    </source>
</evidence>
<feature type="region of interest" description="Disordered" evidence="3">
    <location>
        <begin position="485"/>
        <end position="546"/>
    </location>
</feature>
<dbReference type="PANTHER" id="PTHR11254:SF67">
    <property type="entry name" value="E3 UBIQUITIN-PROTEIN LIGASE HUWE1"/>
    <property type="match status" value="1"/>
</dbReference>
<dbReference type="InterPro" id="IPR041918">
    <property type="entry name" value="UBA_HUWE1"/>
</dbReference>
<dbReference type="PROSITE" id="PS50030">
    <property type="entry name" value="UBA"/>
    <property type="match status" value="1"/>
</dbReference>
<protein>
    <submittedName>
        <fullName evidence="6">Putative E3 ubiquitin-protein ligase HUWE1</fullName>
    </submittedName>
</protein>
<feature type="compositionally biased region" description="Acidic residues" evidence="3">
    <location>
        <begin position="786"/>
        <end position="798"/>
    </location>
</feature>
<dbReference type="GO" id="GO:0005634">
    <property type="term" value="C:nucleus"/>
    <property type="evidence" value="ECO:0007669"/>
    <property type="project" value="TreeGrafter"/>
</dbReference>
<feature type="compositionally biased region" description="Basic and acidic residues" evidence="3">
    <location>
        <begin position="1748"/>
        <end position="1761"/>
    </location>
</feature>
<dbReference type="Pfam" id="PF00627">
    <property type="entry name" value="UBA"/>
    <property type="match status" value="1"/>
</dbReference>
<dbReference type="SUPFAM" id="SSF48371">
    <property type="entry name" value="ARM repeat"/>
    <property type="match status" value="1"/>
</dbReference>
<reference evidence="6 7" key="1">
    <citation type="journal article" date="2017" name="PLoS Biol.">
        <title>The sea cucumber genome provides insights into morphological evolution and visceral regeneration.</title>
        <authorList>
            <person name="Zhang X."/>
            <person name="Sun L."/>
            <person name="Yuan J."/>
            <person name="Sun Y."/>
            <person name="Gao Y."/>
            <person name="Zhang L."/>
            <person name="Li S."/>
            <person name="Dai H."/>
            <person name="Hamel J.F."/>
            <person name="Liu C."/>
            <person name="Yu Y."/>
            <person name="Liu S."/>
            <person name="Lin W."/>
            <person name="Guo K."/>
            <person name="Jin S."/>
            <person name="Xu P."/>
            <person name="Storey K.B."/>
            <person name="Huan P."/>
            <person name="Zhang T."/>
            <person name="Zhou Y."/>
            <person name="Zhang J."/>
            <person name="Lin C."/>
            <person name="Li X."/>
            <person name="Xing L."/>
            <person name="Huo D."/>
            <person name="Sun M."/>
            <person name="Wang L."/>
            <person name="Mercier A."/>
            <person name="Li F."/>
            <person name="Yang H."/>
            <person name="Xiang J."/>
        </authorList>
    </citation>
    <scope>NUCLEOTIDE SEQUENCE [LARGE SCALE GENOMIC DNA]</scope>
    <source>
        <strain evidence="6">Shaxun</strain>
        <tissue evidence="6">Muscle</tissue>
    </source>
</reference>
<dbReference type="InterPro" id="IPR010314">
    <property type="entry name" value="E3_Ub_ligase_DUF913"/>
</dbReference>
<evidence type="ECO:0000313" key="6">
    <source>
        <dbReference type="EMBL" id="PIK62780.1"/>
    </source>
</evidence>
<dbReference type="Pfam" id="PF06025">
    <property type="entry name" value="DUF913"/>
    <property type="match status" value="1"/>
</dbReference>
<feature type="compositionally biased region" description="Polar residues" evidence="3">
    <location>
        <begin position="535"/>
        <end position="545"/>
    </location>
</feature>
<dbReference type="GO" id="GO:0008270">
    <property type="term" value="F:zinc ion binding"/>
    <property type="evidence" value="ECO:0007669"/>
    <property type="project" value="InterPro"/>
</dbReference>
<dbReference type="GO" id="GO:0061630">
    <property type="term" value="F:ubiquitin protein ligase activity"/>
    <property type="evidence" value="ECO:0007669"/>
    <property type="project" value="TreeGrafter"/>
</dbReference>
<feature type="coiled-coil region" evidence="2">
    <location>
        <begin position="1471"/>
        <end position="1499"/>
    </location>
</feature>
<keyword evidence="7" id="KW-1185">Reference proteome</keyword>
<dbReference type="Pfam" id="PF02825">
    <property type="entry name" value="WWE"/>
    <property type="match status" value="1"/>
</dbReference>
<dbReference type="GO" id="GO:0006511">
    <property type="term" value="P:ubiquitin-dependent protein catabolic process"/>
    <property type="evidence" value="ECO:0007669"/>
    <property type="project" value="TreeGrafter"/>
</dbReference>
<dbReference type="OrthoDB" id="8068875at2759"/>
<feature type="compositionally biased region" description="Polar residues" evidence="3">
    <location>
        <begin position="485"/>
        <end position="512"/>
    </location>
</feature>
<name>A0A2G8LRI2_STIJA</name>
<comment type="caution">
    <text evidence="6">The sequence shown here is derived from an EMBL/GenBank/DDBJ whole genome shotgun (WGS) entry which is preliminary data.</text>
</comment>
<dbReference type="InterPro" id="IPR010309">
    <property type="entry name" value="E3_Ub_ligase_DUF908"/>
</dbReference>
<organism evidence="6 7">
    <name type="scientific">Stichopus japonicus</name>
    <name type="common">Sea cucumber</name>
    <dbReference type="NCBI Taxonomy" id="307972"/>
    <lineage>
        <taxon>Eukaryota</taxon>
        <taxon>Metazoa</taxon>
        <taxon>Echinodermata</taxon>
        <taxon>Eleutherozoa</taxon>
        <taxon>Echinozoa</taxon>
        <taxon>Holothuroidea</taxon>
        <taxon>Aspidochirotacea</taxon>
        <taxon>Aspidochirotida</taxon>
        <taxon>Stichopodidae</taxon>
        <taxon>Apostichopus</taxon>
    </lineage>
</organism>
<dbReference type="SUPFAM" id="SSF46934">
    <property type="entry name" value="UBA-like"/>
    <property type="match status" value="1"/>
</dbReference>
<dbReference type="Pfam" id="PF06012">
    <property type="entry name" value="DUF908"/>
    <property type="match status" value="1"/>
</dbReference>
<feature type="region of interest" description="Disordered" evidence="3">
    <location>
        <begin position="1743"/>
        <end position="1790"/>
    </location>
</feature>
<dbReference type="Proteomes" id="UP000230750">
    <property type="component" value="Unassembled WGS sequence"/>
</dbReference>
<evidence type="ECO:0000256" key="1">
    <source>
        <dbReference type="ARBA" id="ARBA00022679"/>
    </source>
</evidence>
<feature type="compositionally biased region" description="Polar residues" evidence="3">
    <location>
        <begin position="773"/>
        <end position="783"/>
    </location>
</feature>
<gene>
    <name evidence="6" type="ORF">BSL78_00231</name>
</gene>
<dbReference type="PANTHER" id="PTHR11254">
    <property type="entry name" value="HECT DOMAIN UBIQUITIN-PROTEIN LIGASE"/>
    <property type="match status" value="1"/>
</dbReference>
<dbReference type="InterPro" id="IPR004170">
    <property type="entry name" value="WWE_dom"/>
</dbReference>